<keyword evidence="2" id="KW-1185">Reference proteome</keyword>
<dbReference type="EMBL" id="ML210964">
    <property type="protein sequence ID" value="TFK94884.1"/>
    <property type="molecule type" value="Genomic_DNA"/>
</dbReference>
<gene>
    <name evidence="1" type="ORF">K466DRAFT_641893</name>
</gene>
<accession>A0A5C3PYG2</accession>
<dbReference type="InParanoid" id="A0A5C3PYG2"/>
<name>A0A5C3PYG2_9APHY</name>
<sequence>MSVQSRSLFSERILHIELIYEPIFSTLSPANLVRISSTCRTAYAVVAAYTRLTFDINRLLSRFFPSPIRGCSISCCLSHVHEQEYARSRAFRSLQARTGTLVSGSTALQFFMRTVWPESDLDLYVHMRHRREVAQWLLDEGYQYKPTDFQDPRFEVEIAQCVNRNPNGIYSMPGVMAIVTFIKPLPGAERTRDPVVAEEESESEDDGPHELKVQVIVAKNTPMEVILGFHSTCVMNVISYEKAYCLFPQATLEERRTLLSSSCRGKGKHRMEGLAKYQMRGFQVLYDLPQHEILPDPTTPLLPTFRRGRFSGAASYLYPSQPSMFDLTRAPTSTVQRRTKPAFRLGWRWIDDSSSWVIPLPLAGVTPPPAANSATPALTHDPVSVCNWEVRYHPGRGLVMHFEVATGKILRYRYLVTDEQLLAHLAKELSARVRVEEEKARLELEEWTYYDEELPALCRDFLHGLATRRLASLRI</sequence>
<dbReference type="Proteomes" id="UP000308197">
    <property type="component" value="Unassembled WGS sequence"/>
</dbReference>
<reference evidence="1 2" key="1">
    <citation type="journal article" date="2019" name="Nat. Ecol. Evol.">
        <title>Megaphylogeny resolves global patterns of mushroom evolution.</title>
        <authorList>
            <person name="Varga T."/>
            <person name="Krizsan K."/>
            <person name="Foldi C."/>
            <person name="Dima B."/>
            <person name="Sanchez-Garcia M."/>
            <person name="Sanchez-Ramirez S."/>
            <person name="Szollosi G.J."/>
            <person name="Szarkandi J.G."/>
            <person name="Papp V."/>
            <person name="Albert L."/>
            <person name="Andreopoulos W."/>
            <person name="Angelini C."/>
            <person name="Antonin V."/>
            <person name="Barry K.W."/>
            <person name="Bougher N.L."/>
            <person name="Buchanan P."/>
            <person name="Buyck B."/>
            <person name="Bense V."/>
            <person name="Catcheside P."/>
            <person name="Chovatia M."/>
            <person name="Cooper J."/>
            <person name="Damon W."/>
            <person name="Desjardin D."/>
            <person name="Finy P."/>
            <person name="Geml J."/>
            <person name="Haridas S."/>
            <person name="Hughes K."/>
            <person name="Justo A."/>
            <person name="Karasinski D."/>
            <person name="Kautmanova I."/>
            <person name="Kiss B."/>
            <person name="Kocsube S."/>
            <person name="Kotiranta H."/>
            <person name="LaButti K.M."/>
            <person name="Lechner B.E."/>
            <person name="Liimatainen K."/>
            <person name="Lipzen A."/>
            <person name="Lukacs Z."/>
            <person name="Mihaltcheva S."/>
            <person name="Morgado L.N."/>
            <person name="Niskanen T."/>
            <person name="Noordeloos M.E."/>
            <person name="Ohm R.A."/>
            <person name="Ortiz-Santana B."/>
            <person name="Ovrebo C."/>
            <person name="Racz N."/>
            <person name="Riley R."/>
            <person name="Savchenko A."/>
            <person name="Shiryaev A."/>
            <person name="Soop K."/>
            <person name="Spirin V."/>
            <person name="Szebenyi C."/>
            <person name="Tomsovsky M."/>
            <person name="Tulloss R.E."/>
            <person name="Uehling J."/>
            <person name="Grigoriev I.V."/>
            <person name="Vagvolgyi C."/>
            <person name="Papp T."/>
            <person name="Martin F.M."/>
            <person name="Miettinen O."/>
            <person name="Hibbett D.S."/>
            <person name="Nagy L.G."/>
        </authorList>
    </citation>
    <scope>NUCLEOTIDE SEQUENCE [LARGE SCALE GENOMIC DNA]</scope>
    <source>
        <strain evidence="1 2">HHB13444</strain>
    </source>
</reference>
<proteinExistence type="predicted"/>
<evidence type="ECO:0008006" key="3">
    <source>
        <dbReference type="Google" id="ProtNLM"/>
    </source>
</evidence>
<evidence type="ECO:0000313" key="1">
    <source>
        <dbReference type="EMBL" id="TFK94884.1"/>
    </source>
</evidence>
<dbReference type="AlphaFoldDB" id="A0A5C3PYG2"/>
<organism evidence="1 2">
    <name type="scientific">Polyporus arcularius HHB13444</name>
    <dbReference type="NCBI Taxonomy" id="1314778"/>
    <lineage>
        <taxon>Eukaryota</taxon>
        <taxon>Fungi</taxon>
        <taxon>Dikarya</taxon>
        <taxon>Basidiomycota</taxon>
        <taxon>Agaricomycotina</taxon>
        <taxon>Agaricomycetes</taxon>
        <taxon>Polyporales</taxon>
        <taxon>Polyporaceae</taxon>
        <taxon>Polyporus</taxon>
    </lineage>
</organism>
<protein>
    <recommendedName>
        <fullName evidence="3">F-box domain-containing protein</fullName>
    </recommendedName>
</protein>
<evidence type="ECO:0000313" key="2">
    <source>
        <dbReference type="Proteomes" id="UP000308197"/>
    </source>
</evidence>